<name>A0ABW1XNB2_9ALTE</name>
<evidence type="ECO:0000256" key="1">
    <source>
        <dbReference type="ARBA" id="ARBA00004651"/>
    </source>
</evidence>
<dbReference type="RefSeq" id="WP_131259806.1">
    <property type="nucleotide sequence ID" value="NZ_JBHSUS010000001.1"/>
</dbReference>
<keyword evidence="4 6" id="KW-1133">Transmembrane helix</keyword>
<dbReference type="PANTHER" id="PTHR43738">
    <property type="entry name" value="ABC TRANSPORTER, MEMBRANE PROTEIN"/>
    <property type="match status" value="1"/>
</dbReference>
<sequence length="405" mass="44301">MTMLSLTLKSMRNRRFTLGLTLLSVAISVMLLLGVERLQSQLKQSFTQTISGTDIIVGPRTSQVNLLLYTVFGIGEPTNSLSLAAWQHIKSMPGVSWTVPLSFGDSHQGYRVVGTNQEYFARRLYANKQALIFQQGKPFEDEHQVVLGAQVANALGYQLGQQLVLSHGVSKVSFSKHGNHPLSVAGILAPTGTPIDQRIFVPLAALDEMHAPMRDPHNPLNHDDISALYLGVEAPQDVLRILRAINEFDAEPMTALLPLMTMQQVWRLMDSVQLGLLLLAAIVVASTLLTLLTNMLTSLSQRQREMAVLRALGAAPRHIFSLLLAESLLVGVLGIVLGLAALYGLQYAGAPYLQAVSGLRLSPDWPQPQEITLLAMVLGCAMLVSLVPAWRAYRMTVHDGMQMRG</sequence>
<evidence type="ECO:0000259" key="7">
    <source>
        <dbReference type="Pfam" id="PF02687"/>
    </source>
</evidence>
<feature type="transmembrane region" description="Helical" evidence="6">
    <location>
        <begin position="318"/>
        <end position="343"/>
    </location>
</feature>
<feature type="domain" description="ABC3 transporter permease C-terminal" evidence="7">
    <location>
        <begin position="278"/>
        <end position="396"/>
    </location>
</feature>
<keyword evidence="2" id="KW-1003">Cell membrane</keyword>
<comment type="subcellular location">
    <subcellularLocation>
        <location evidence="1">Cell membrane</location>
        <topology evidence="1">Multi-pass membrane protein</topology>
    </subcellularLocation>
</comment>
<accession>A0ABW1XNB2</accession>
<feature type="domain" description="MacB-like periplasmic core" evidence="8">
    <location>
        <begin position="19"/>
        <end position="208"/>
    </location>
</feature>
<dbReference type="EMBL" id="JBHSUS010000001">
    <property type="protein sequence ID" value="MFC6440793.1"/>
    <property type="molecule type" value="Genomic_DNA"/>
</dbReference>
<dbReference type="Proteomes" id="UP001596364">
    <property type="component" value="Unassembled WGS sequence"/>
</dbReference>
<evidence type="ECO:0000256" key="4">
    <source>
        <dbReference type="ARBA" id="ARBA00022989"/>
    </source>
</evidence>
<keyword evidence="3 6" id="KW-0812">Transmembrane</keyword>
<gene>
    <name evidence="9" type="ORF">ACFP85_11625</name>
</gene>
<feature type="transmembrane region" description="Helical" evidence="6">
    <location>
        <begin position="371"/>
        <end position="393"/>
    </location>
</feature>
<protein>
    <submittedName>
        <fullName evidence="9">ABC transporter permease</fullName>
    </submittedName>
</protein>
<evidence type="ECO:0000256" key="6">
    <source>
        <dbReference type="SAM" id="Phobius"/>
    </source>
</evidence>
<dbReference type="InterPro" id="IPR051125">
    <property type="entry name" value="ABC-4/HrtB_transporter"/>
</dbReference>
<evidence type="ECO:0000259" key="8">
    <source>
        <dbReference type="Pfam" id="PF12704"/>
    </source>
</evidence>
<organism evidence="9 10">
    <name type="scientific">Pseudobowmanella zhangzhouensis</name>
    <dbReference type="NCBI Taxonomy" id="1537679"/>
    <lineage>
        <taxon>Bacteria</taxon>
        <taxon>Pseudomonadati</taxon>
        <taxon>Pseudomonadota</taxon>
        <taxon>Gammaproteobacteria</taxon>
        <taxon>Alteromonadales</taxon>
        <taxon>Alteromonadaceae</taxon>
    </lineage>
</organism>
<dbReference type="InterPro" id="IPR025857">
    <property type="entry name" value="MacB_PCD"/>
</dbReference>
<evidence type="ECO:0000256" key="2">
    <source>
        <dbReference type="ARBA" id="ARBA00022475"/>
    </source>
</evidence>
<evidence type="ECO:0000313" key="9">
    <source>
        <dbReference type="EMBL" id="MFC6440793.1"/>
    </source>
</evidence>
<reference evidence="10" key="1">
    <citation type="journal article" date="2019" name="Int. J. Syst. Evol. Microbiol.">
        <title>The Global Catalogue of Microorganisms (GCM) 10K type strain sequencing project: providing services to taxonomists for standard genome sequencing and annotation.</title>
        <authorList>
            <consortium name="The Broad Institute Genomics Platform"/>
            <consortium name="The Broad Institute Genome Sequencing Center for Infectious Disease"/>
            <person name="Wu L."/>
            <person name="Ma J."/>
        </authorList>
    </citation>
    <scope>NUCLEOTIDE SEQUENCE [LARGE SCALE GENOMIC DNA]</scope>
    <source>
        <strain evidence="10">CGMCC 1.16031</strain>
    </source>
</reference>
<dbReference type="PANTHER" id="PTHR43738:SF2">
    <property type="entry name" value="ABC TRANSPORTER PERMEASE"/>
    <property type="match status" value="1"/>
</dbReference>
<proteinExistence type="predicted"/>
<comment type="caution">
    <text evidence="9">The sequence shown here is derived from an EMBL/GenBank/DDBJ whole genome shotgun (WGS) entry which is preliminary data.</text>
</comment>
<evidence type="ECO:0000256" key="5">
    <source>
        <dbReference type="ARBA" id="ARBA00023136"/>
    </source>
</evidence>
<dbReference type="Pfam" id="PF12704">
    <property type="entry name" value="MacB_PCD"/>
    <property type="match status" value="1"/>
</dbReference>
<feature type="transmembrane region" description="Helical" evidence="6">
    <location>
        <begin position="274"/>
        <end position="297"/>
    </location>
</feature>
<dbReference type="InterPro" id="IPR003838">
    <property type="entry name" value="ABC3_permease_C"/>
</dbReference>
<evidence type="ECO:0000256" key="3">
    <source>
        <dbReference type="ARBA" id="ARBA00022692"/>
    </source>
</evidence>
<evidence type="ECO:0000313" key="10">
    <source>
        <dbReference type="Proteomes" id="UP001596364"/>
    </source>
</evidence>
<dbReference type="Pfam" id="PF02687">
    <property type="entry name" value="FtsX"/>
    <property type="match status" value="1"/>
</dbReference>
<keyword evidence="5 6" id="KW-0472">Membrane</keyword>
<keyword evidence="10" id="KW-1185">Reference proteome</keyword>